<feature type="transmembrane region" description="Helical" evidence="19">
    <location>
        <begin position="7"/>
        <end position="24"/>
    </location>
</feature>
<organism evidence="20 21">
    <name type="scientific">Candidatus Nitrosacidococcus tergens</name>
    <dbReference type="NCBI Taxonomy" id="553981"/>
    <lineage>
        <taxon>Bacteria</taxon>
        <taxon>Pseudomonadati</taxon>
        <taxon>Pseudomonadota</taxon>
        <taxon>Gammaproteobacteria</taxon>
        <taxon>Chromatiales</taxon>
        <taxon>Chromatiaceae</taxon>
        <taxon>Candidatus Nitrosacidococcus</taxon>
    </lineage>
</organism>
<evidence type="ECO:0000256" key="9">
    <source>
        <dbReference type="ARBA" id="ARBA00022516"/>
    </source>
</evidence>
<dbReference type="GO" id="GO:0016024">
    <property type="term" value="P:CDP-diacylglycerol biosynthetic process"/>
    <property type="evidence" value="ECO:0007669"/>
    <property type="project" value="UniProtKB-UniPathway"/>
</dbReference>
<name>A0A7G1Q8C8_9GAMM</name>
<keyword evidence="12 18" id="KW-0548">Nucleotidyltransferase</keyword>
<keyword evidence="8" id="KW-1003">Cell membrane</keyword>
<evidence type="ECO:0000256" key="3">
    <source>
        <dbReference type="ARBA" id="ARBA00005119"/>
    </source>
</evidence>
<dbReference type="UniPathway" id="UPA00557">
    <property type="reaction ID" value="UER00614"/>
</dbReference>
<feature type="transmembrane region" description="Helical" evidence="19">
    <location>
        <begin position="177"/>
        <end position="196"/>
    </location>
</feature>
<evidence type="ECO:0000256" key="7">
    <source>
        <dbReference type="ARBA" id="ARBA00019373"/>
    </source>
</evidence>
<comment type="catalytic activity">
    <reaction evidence="1 18">
        <text>a 1,2-diacyl-sn-glycero-3-phosphate + CTP + H(+) = a CDP-1,2-diacyl-sn-glycerol + diphosphate</text>
        <dbReference type="Rhea" id="RHEA:16229"/>
        <dbReference type="ChEBI" id="CHEBI:15378"/>
        <dbReference type="ChEBI" id="CHEBI:33019"/>
        <dbReference type="ChEBI" id="CHEBI:37563"/>
        <dbReference type="ChEBI" id="CHEBI:58332"/>
        <dbReference type="ChEBI" id="CHEBI:58608"/>
        <dbReference type="EC" id="2.7.7.41"/>
    </reaction>
</comment>
<reference evidence="20 21" key="1">
    <citation type="submission" date="2020-03" db="EMBL/GenBank/DDBJ databases">
        <authorList>
            <person name="Picone N."/>
        </authorList>
    </citation>
    <scope>NUCLEOTIDE SEQUENCE [LARGE SCALE GENOMIC DNA]</scope>
    <source>
        <strain evidence="20">NSCAC1</strain>
    </source>
</reference>
<dbReference type="PANTHER" id="PTHR46382">
    <property type="entry name" value="PHOSPHATIDATE CYTIDYLYLTRANSFERASE"/>
    <property type="match status" value="1"/>
</dbReference>
<evidence type="ECO:0000256" key="5">
    <source>
        <dbReference type="ARBA" id="ARBA00010185"/>
    </source>
</evidence>
<dbReference type="Proteomes" id="UP000516072">
    <property type="component" value="Chromosome"/>
</dbReference>
<dbReference type="PROSITE" id="PS01315">
    <property type="entry name" value="CDS"/>
    <property type="match status" value="1"/>
</dbReference>
<evidence type="ECO:0000256" key="10">
    <source>
        <dbReference type="ARBA" id="ARBA00022679"/>
    </source>
</evidence>
<keyword evidence="17" id="KW-1208">Phospholipid metabolism</keyword>
<dbReference type="GO" id="GO:0004605">
    <property type="term" value="F:phosphatidate cytidylyltransferase activity"/>
    <property type="evidence" value="ECO:0007669"/>
    <property type="project" value="UniProtKB-EC"/>
</dbReference>
<dbReference type="EMBL" id="LR778175">
    <property type="protein sequence ID" value="CAB1274908.1"/>
    <property type="molecule type" value="Genomic_DNA"/>
</dbReference>
<comment type="similarity">
    <text evidence="5 18">Belongs to the CDS family.</text>
</comment>
<dbReference type="AlphaFoldDB" id="A0A7G1Q8C8"/>
<evidence type="ECO:0000256" key="6">
    <source>
        <dbReference type="ARBA" id="ARBA00012487"/>
    </source>
</evidence>
<evidence type="ECO:0000256" key="2">
    <source>
        <dbReference type="ARBA" id="ARBA00004651"/>
    </source>
</evidence>
<evidence type="ECO:0000313" key="20">
    <source>
        <dbReference type="EMBL" id="CAB1274908.1"/>
    </source>
</evidence>
<keyword evidence="9" id="KW-0444">Lipid biosynthesis</keyword>
<evidence type="ECO:0000256" key="19">
    <source>
        <dbReference type="SAM" id="Phobius"/>
    </source>
</evidence>
<evidence type="ECO:0000256" key="15">
    <source>
        <dbReference type="ARBA" id="ARBA00023136"/>
    </source>
</evidence>
<dbReference type="Pfam" id="PF01148">
    <property type="entry name" value="CTP_transf_1"/>
    <property type="match status" value="1"/>
</dbReference>
<evidence type="ECO:0000256" key="8">
    <source>
        <dbReference type="ARBA" id="ARBA00022475"/>
    </source>
</evidence>
<keyword evidence="14" id="KW-0443">Lipid metabolism</keyword>
<accession>A0A7G1Q8C8</accession>
<evidence type="ECO:0000256" key="16">
    <source>
        <dbReference type="ARBA" id="ARBA00023209"/>
    </source>
</evidence>
<comment type="pathway">
    <text evidence="4">Lipid metabolism.</text>
</comment>
<evidence type="ECO:0000256" key="13">
    <source>
        <dbReference type="ARBA" id="ARBA00022989"/>
    </source>
</evidence>
<dbReference type="EC" id="2.7.7.41" evidence="6 18"/>
<dbReference type="PANTHER" id="PTHR46382:SF1">
    <property type="entry name" value="PHOSPHATIDATE CYTIDYLYLTRANSFERASE"/>
    <property type="match status" value="1"/>
</dbReference>
<keyword evidence="10 18" id="KW-0808">Transferase</keyword>
<sequence length="274" mass="31038">MLKQRVITAVLLIPLMIGAIYFLSTQTLALVFAIIVMMSAWEWSGLIRICKTKNRYLYISLILCSLFISWITPLQWILLVSNIWWSFCLLLFIKPFQEKSISFPISKVWGFIIGLLILIPAWRAIIYLHSLPTIGPSIVLFLFMLIWLADSGAYIAGRRFGHTKLAPMLSPGKTWEGVYGALVICSLYLVISTQFFDFSGKKWWFFLVLGLTTVLFSIVGDLLESLFKRIGAVKDSSNLLPGHGGILDRIDSLTSAAPIFTFGFLLLERLNDWS</sequence>
<evidence type="ECO:0000256" key="17">
    <source>
        <dbReference type="ARBA" id="ARBA00023264"/>
    </source>
</evidence>
<feature type="transmembrane region" description="Helical" evidence="19">
    <location>
        <begin position="108"/>
        <end position="128"/>
    </location>
</feature>
<feature type="transmembrane region" description="Helical" evidence="19">
    <location>
        <begin position="30"/>
        <end position="49"/>
    </location>
</feature>
<keyword evidence="21" id="KW-1185">Reference proteome</keyword>
<feature type="transmembrane region" description="Helical" evidence="19">
    <location>
        <begin position="134"/>
        <end position="156"/>
    </location>
</feature>
<keyword evidence="11 18" id="KW-0812">Transmembrane</keyword>
<keyword evidence="15 19" id="KW-0472">Membrane</keyword>
<feature type="transmembrane region" description="Helical" evidence="19">
    <location>
        <begin position="202"/>
        <end position="223"/>
    </location>
</feature>
<gene>
    <name evidence="20" type="ORF">NSCAC_0404</name>
</gene>
<dbReference type="KEGG" id="ntg:NSCAC_0404"/>
<evidence type="ECO:0000313" key="21">
    <source>
        <dbReference type="Proteomes" id="UP000516072"/>
    </source>
</evidence>
<protein>
    <recommendedName>
        <fullName evidence="7 18">Phosphatidate cytidylyltransferase</fullName>
        <ecNumber evidence="6 18">2.7.7.41</ecNumber>
    </recommendedName>
</protein>
<feature type="transmembrane region" description="Helical" evidence="19">
    <location>
        <begin position="56"/>
        <end position="72"/>
    </location>
</feature>
<comment type="pathway">
    <text evidence="3 18">Phospholipid metabolism; CDP-diacylglycerol biosynthesis; CDP-diacylglycerol from sn-glycerol 3-phosphate: step 3/3.</text>
</comment>
<evidence type="ECO:0000256" key="18">
    <source>
        <dbReference type="RuleBase" id="RU003938"/>
    </source>
</evidence>
<evidence type="ECO:0000256" key="1">
    <source>
        <dbReference type="ARBA" id="ARBA00001698"/>
    </source>
</evidence>
<comment type="subcellular location">
    <subcellularLocation>
        <location evidence="2">Cell membrane</location>
        <topology evidence="2">Multi-pass membrane protein</topology>
    </subcellularLocation>
</comment>
<evidence type="ECO:0000256" key="4">
    <source>
        <dbReference type="ARBA" id="ARBA00005189"/>
    </source>
</evidence>
<keyword evidence="16" id="KW-0594">Phospholipid biosynthesis</keyword>
<evidence type="ECO:0000256" key="14">
    <source>
        <dbReference type="ARBA" id="ARBA00023098"/>
    </source>
</evidence>
<dbReference type="InterPro" id="IPR000374">
    <property type="entry name" value="PC_trans"/>
</dbReference>
<dbReference type="GO" id="GO:0005886">
    <property type="term" value="C:plasma membrane"/>
    <property type="evidence" value="ECO:0007669"/>
    <property type="project" value="UniProtKB-SubCell"/>
</dbReference>
<keyword evidence="13 19" id="KW-1133">Transmembrane helix</keyword>
<proteinExistence type="inferred from homology"/>
<evidence type="ECO:0000256" key="12">
    <source>
        <dbReference type="ARBA" id="ARBA00022695"/>
    </source>
</evidence>
<evidence type="ECO:0000256" key="11">
    <source>
        <dbReference type="ARBA" id="ARBA00022692"/>
    </source>
</evidence>